<evidence type="ECO:0000259" key="8">
    <source>
        <dbReference type="PROSITE" id="PS50968"/>
    </source>
</evidence>
<sequence>MSARRQLLRSSTQLSAALRTSAPKVAARTTPLLVRSSANAARAFSTTSSNGFYALRALQPATLKDVRLYSSKCTYLYYLSYPSHTVINMPALSPTMTQGNIGAWSKKVGDSIAPGDVLVEIETDKAQMDFEFQEEGFIAKILTSPNAKEVAVGQPIAILVDDADDVAAFEDFSVEDAGAAPKEEAAAPAEEKKEESSASKADAPKAEAKSGSSDDRVKASPIAQKIANERKIDLSQVKGSGPGGRIVKEDVENYKPAAAAASKPAAAAKPAAANAPTTAAGPAFTDVPTTNMRRVIASRLLESKTTMPHYYLTSEINMEKINKLREVLNSSANNEYKLSVNDFIIKASGLALKKVPEVNASWQGDFIRQYHNSDISVAVSTPAGLITPIVGSADTKGLSAISKQVKELAGRARENKLQPHEYQGGSFSISNLGMFGIQHFQAIMQPGQSAILAIGSTIKRVVPDETKESGFSAQAVMEVTLSADHRVIDGAVGAQWLQAFKTYMENPLKMLL</sequence>
<dbReference type="InterPro" id="IPR036625">
    <property type="entry name" value="E3-bd_dom_sf"/>
</dbReference>
<name>A0A8H7PUP0_9FUNG</name>
<dbReference type="InterPro" id="IPR006257">
    <property type="entry name" value="LAT1"/>
</dbReference>
<dbReference type="Proteomes" id="UP000612746">
    <property type="component" value="Unassembled WGS sequence"/>
</dbReference>
<evidence type="ECO:0000313" key="10">
    <source>
        <dbReference type="EMBL" id="KAG2180632.1"/>
    </source>
</evidence>
<evidence type="ECO:0000259" key="9">
    <source>
        <dbReference type="PROSITE" id="PS51826"/>
    </source>
</evidence>
<evidence type="ECO:0000256" key="7">
    <source>
        <dbReference type="SAM" id="MobiDB-lite"/>
    </source>
</evidence>
<dbReference type="PROSITE" id="PS50968">
    <property type="entry name" value="BIOTINYL_LIPOYL"/>
    <property type="match status" value="1"/>
</dbReference>
<dbReference type="PROSITE" id="PS00189">
    <property type="entry name" value="LIPOYL"/>
    <property type="match status" value="1"/>
</dbReference>
<dbReference type="InterPro" id="IPR003016">
    <property type="entry name" value="2-oxoA_DH_lipoyl-BS"/>
</dbReference>
<dbReference type="Gene3D" id="4.10.320.10">
    <property type="entry name" value="E3-binding domain"/>
    <property type="match status" value="1"/>
</dbReference>
<evidence type="ECO:0000256" key="2">
    <source>
        <dbReference type="ARBA" id="ARBA00022679"/>
    </source>
</evidence>
<dbReference type="GO" id="GO:0006086">
    <property type="term" value="P:pyruvate decarboxylation to acetyl-CoA"/>
    <property type="evidence" value="ECO:0007669"/>
    <property type="project" value="InterPro"/>
</dbReference>
<dbReference type="InterPro" id="IPR006311">
    <property type="entry name" value="TAT_signal"/>
</dbReference>
<comment type="function">
    <text evidence="6">The pyruvate dehydrogenase complex catalyzes the overall conversion of pyruvate to acetyl-CoA and CO(2).</text>
</comment>
<evidence type="ECO:0000256" key="3">
    <source>
        <dbReference type="ARBA" id="ARBA00022823"/>
    </source>
</evidence>
<dbReference type="PROSITE" id="PS51826">
    <property type="entry name" value="PSBD"/>
    <property type="match status" value="1"/>
</dbReference>
<dbReference type="FunFam" id="3.30.559.10:FF:000003">
    <property type="entry name" value="Acetyltransferase component of pyruvate dehydrogenase complex"/>
    <property type="match status" value="1"/>
</dbReference>
<dbReference type="InterPro" id="IPR045257">
    <property type="entry name" value="E2/Pdx1"/>
</dbReference>
<dbReference type="GO" id="GO:0005739">
    <property type="term" value="C:mitochondrion"/>
    <property type="evidence" value="ECO:0007669"/>
    <property type="project" value="UniProtKB-SubCell"/>
</dbReference>
<keyword evidence="3 6" id="KW-0450">Lipoyl</keyword>
<proteinExistence type="inferred from homology"/>
<comment type="caution">
    <text evidence="10">The sequence shown here is derived from an EMBL/GenBank/DDBJ whole genome shotgun (WGS) entry which is preliminary data.</text>
</comment>
<dbReference type="PANTHER" id="PTHR23151:SF90">
    <property type="entry name" value="DIHYDROLIPOYLLYSINE-RESIDUE ACETYLTRANSFERASE COMPONENT OF PYRUVATE DEHYDROGENASE COMPLEX, MITOCHONDRIAL-RELATED"/>
    <property type="match status" value="1"/>
</dbReference>
<dbReference type="SUPFAM" id="SSF47005">
    <property type="entry name" value="Peripheral subunit-binding domain of 2-oxo acid dehydrogenase complex"/>
    <property type="match status" value="1"/>
</dbReference>
<protein>
    <recommendedName>
        <fullName evidence="6">Acetyltransferase component of pyruvate dehydrogenase complex</fullName>
        <ecNumber evidence="6">2.3.1.12</ecNumber>
    </recommendedName>
</protein>
<evidence type="ECO:0000256" key="1">
    <source>
        <dbReference type="ARBA" id="ARBA00007317"/>
    </source>
</evidence>
<keyword evidence="4" id="KW-0809">Transit peptide</keyword>
<dbReference type="SUPFAM" id="SSF51230">
    <property type="entry name" value="Single hybrid motif"/>
    <property type="match status" value="1"/>
</dbReference>
<dbReference type="Gene3D" id="2.40.50.100">
    <property type="match status" value="1"/>
</dbReference>
<dbReference type="NCBIfam" id="TIGR01349">
    <property type="entry name" value="PDHac_trf_mito"/>
    <property type="match status" value="1"/>
</dbReference>
<comment type="subcellular location">
    <subcellularLocation>
        <location evidence="6">Mitochondrion</location>
    </subcellularLocation>
</comment>
<dbReference type="Gene3D" id="3.30.559.10">
    <property type="entry name" value="Chloramphenicol acetyltransferase-like domain"/>
    <property type="match status" value="1"/>
</dbReference>
<dbReference type="InterPro" id="IPR004167">
    <property type="entry name" value="PSBD"/>
</dbReference>
<gene>
    <name evidence="10" type="ORF">INT44_003639</name>
</gene>
<dbReference type="SUPFAM" id="SSF52777">
    <property type="entry name" value="CoA-dependent acyltransferases"/>
    <property type="match status" value="1"/>
</dbReference>
<evidence type="ECO:0000313" key="11">
    <source>
        <dbReference type="Proteomes" id="UP000612746"/>
    </source>
</evidence>
<dbReference type="Pfam" id="PF00198">
    <property type="entry name" value="2-oxoacid_dh"/>
    <property type="match status" value="1"/>
</dbReference>
<dbReference type="GO" id="GO:0004742">
    <property type="term" value="F:dihydrolipoyllysine-residue acetyltransferase activity"/>
    <property type="evidence" value="ECO:0007669"/>
    <property type="project" value="UniProtKB-UniRule"/>
</dbReference>
<dbReference type="InterPro" id="IPR023213">
    <property type="entry name" value="CAT-like_dom_sf"/>
</dbReference>
<comment type="cofactor">
    <cofactor evidence="6">
        <name>(R)-lipoate</name>
        <dbReference type="ChEBI" id="CHEBI:83088"/>
    </cofactor>
    <text evidence="6">Binds 1 lipoyl cofactor covalently.</text>
</comment>
<dbReference type="AlphaFoldDB" id="A0A8H7PUP0"/>
<comment type="similarity">
    <text evidence="1 6">Belongs to the 2-oxoacid dehydrogenase family.</text>
</comment>
<keyword evidence="11" id="KW-1185">Reference proteome</keyword>
<accession>A0A8H7PUP0</accession>
<keyword evidence="2 6" id="KW-0808">Transferase</keyword>
<dbReference type="FunFam" id="2.40.50.100:FF:000010">
    <property type="entry name" value="Acetyltransferase component of pyruvate dehydrogenase complex"/>
    <property type="match status" value="1"/>
</dbReference>
<dbReference type="PANTHER" id="PTHR23151">
    <property type="entry name" value="DIHYDROLIPOAMIDE ACETYL/SUCCINYL-TRANSFERASE-RELATED"/>
    <property type="match status" value="1"/>
</dbReference>
<dbReference type="PROSITE" id="PS51318">
    <property type="entry name" value="TAT"/>
    <property type="match status" value="1"/>
</dbReference>
<dbReference type="InterPro" id="IPR001078">
    <property type="entry name" value="2-oxoacid_DH_actylTfrase"/>
</dbReference>
<dbReference type="InterPro" id="IPR000089">
    <property type="entry name" value="Biotin_lipoyl"/>
</dbReference>
<dbReference type="Pfam" id="PF02817">
    <property type="entry name" value="E3_binding"/>
    <property type="match status" value="1"/>
</dbReference>
<dbReference type="OrthoDB" id="537444at2759"/>
<feature type="domain" description="Lipoyl-binding" evidence="8">
    <location>
        <begin position="84"/>
        <end position="160"/>
    </location>
</feature>
<reference evidence="10" key="1">
    <citation type="submission" date="2020-12" db="EMBL/GenBank/DDBJ databases">
        <title>Metabolic potential, ecology and presence of endohyphal bacteria is reflected in genomic diversity of Mucoromycotina.</title>
        <authorList>
            <person name="Muszewska A."/>
            <person name="Okrasinska A."/>
            <person name="Steczkiewicz K."/>
            <person name="Drgas O."/>
            <person name="Orlowska M."/>
            <person name="Perlinska-Lenart U."/>
            <person name="Aleksandrzak-Piekarczyk T."/>
            <person name="Szatraj K."/>
            <person name="Zielenkiewicz U."/>
            <person name="Pilsyk S."/>
            <person name="Malc E."/>
            <person name="Mieczkowski P."/>
            <person name="Kruszewska J.S."/>
            <person name="Biernat P."/>
            <person name="Pawlowska J."/>
        </authorList>
    </citation>
    <scope>NUCLEOTIDE SEQUENCE</scope>
    <source>
        <strain evidence="10">WA0000051536</strain>
    </source>
</reference>
<evidence type="ECO:0000256" key="4">
    <source>
        <dbReference type="ARBA" id="ARBA00022946"/>
    </source>
</evidence>
<dbReference type="EC" id="2.3.1.12" evidence="6"/>
<feature type="region of interest" description="Disordered" evidence="7">
    <location>
        <begin position="174"/>
        <end position="219"/>
    </location>
</feature>
<evidence type="ECO:0000256" key="5">
    <source>
        <dbReference type="ARBA" id="ARBA00023315"/>
    </source>
</evidence>
<dbReference type="Pfam" id="PF00364">
    <property type="entry name" value="Biotin_lipoyl"/>
    <property type="match status" value="1"/>
</dbReference>
<feature type="domain" description="Peripheral subunit-binding (PSBD)" evidence="9">
    <location>
        <begin position="218"/>
        <end position="255"/>
    </location>
</feature>
<comment type="catalytic activity">
    <reaction evidence="6">
        <text>N(6)-[(R)-dihydrolipoyl]-L-lysyl-[protein] + acetyl-CoA = N(6)-[(R)-S(8)-acetyldihydrolipoyl]-L-lysyl-[protein] + CoA</text>
        <dbReference type="Rhea" id="RHEA:17017"/>
        <dbReference type="Rhea" id="RHEA-COMP:10475"/>
        <dbReference type="Rhea" id="RHEA-COMP:10478"/>
        <dbReference type="ChEBI" id="CHEBI:57287"/>
        <dbReference type="ChEBI" id="CHEBI:57288"/>
        <dbReference type="ChEBI" id="CHEBI:83100"/>
        <dbReference type="ChEBI" id="CHEBI:83111"/>
        <dbReference type="EC" id="2.3.1.12"/>
    </reaction>
</comment>
<dbReference type="EMBL" id="JAEPRA010000009">
    <property type="protein sequence ID" value="KAG2180632.1"/>
    <property type="molecule type" value="Genomic_DNA"/>
</dbReference>
<dbReference type="InterPro" id="IPR011053">
    <property type="entry name" value="Single_hybrid_motif"/>
</dbReference>
<keyword evidence="5 6" id="KW-0012">Acyltransferase</keyword>
<dbReference type="CDD" id="cd06849">
    <property type="entry name" value="lipoyl_domain"/>
    <property type="match status" value="1"/>
</dbReference>
<organism evidence="10 11">
    <name type="scientific">Umbelopsis vinacea</name>
    <dbReference type="NCBI Taxonomy" id="44442"/>
    <lineage>
        <taxon>Eukaryota</taxon>
        <taxon>Fungi</taxon>
        <taxon>Fungi incertae sedis</taxon>
        <taxon>Mucoromycota</taxon>
        <taxon>Mucoromycotina</taxon>
        <taxon>Umbelopsidomycetes</taxon>
        <taxon>Umbelopsidales</taxon>
        <taxon>Umbelopsidaceae</taxon>
        <taxon>Umbelopsis</taxon>
    </lineage>
</organism>
<feature type="compositionally biased region" description="Basic and acidic residues" evidence="7">
    <location>
        <begin position="181"/>
        <end position="218"/>
    </location>
</feature>
<dbReference type="GO" id="GO:0045254">
    <property type="term" value="C:pyruvate dehydrogenase complex"/>
    <property type="evidence" value="ECO:0007669"/>
    <property type="project" value="UniProtKB-UniRule"/>
</dbReference>
<evidence type="ECO:0000256" key="6">
    <source>
        <dbReference type="RuleBase" id="RU361137"/>
    </source>
</evidence>